<organism evidence="2 3">
    <name type="scientific">Scyliorhinus torazame</name>
    <name type="common">Cloudy catshark</name>
    <name type="synonym">Catulus torazame</name>
    <dbReference type="NCBI Taxonomy" id="75743"/>
    <lineage>
        <taxon>Eukaryota</taxon>
        <taxon>Metazoa</taxon>
        <taxon>Chordata</taxon>
        <taxon>Craniata</taxon>
        <taxon>Vertebrata</taxon>
        <taxon>Chondrichthyes</taxon>
        <taxon>Elasmobranchii</taxon>
        <taxon>Galeomorphii</taxon>
        <taxon>Galeoidea</taxon>
        <taxon>Carcharhiniformes</taxon>
        <taxon>Scyliorhinidae</taxon>
        <taxon>Scyliorhinus</taxon>
    </lineage>
</organism>
<dbReference type="STRING" id="75743.A0A401PT96"/>
<dbReference type="AlphaFoldDB" id="A0A401PT96"/>
<dbReference type="GO" id="GO:0005634">
    <property type="term" value="C:nucleus"/>
    <property type="evidence" value="ECO:0007669"/>
    <property type="project" value="TreeGrafter"/>
</dbReference>
<feature type="region of interest" description="Disordered" evidence="1">
    <location>
        <begin position="502"/>
        <end position="534"/>
    </location>
</feature>
<comment type="caution">
    <text evidence="2">The sequence shown here is derived from an EMBL/GenBank/DDBJ whole genome shotgun (WGS) entry which is preliminary data.</text>
</comment>
<dbReference type="InterPro" id="IPR010770">
    <property type="entry name" value="Ecd"/>
</dbReference>
<gene>
    <name evidence="2" type="ORF">scyTo_0017453</name>
</gene>
<feature type="region of interest" description="Disordered" evidence="1">
    <location>
        <begin position="567"/>
        <end position="593"/>
    </location>
</feature>
<dbReference type="OMA" id="CRYTGDP"/>
<keyword evidence="3" id="KW-1185">Reference proteome</keyword>
<reference evidence="2 3" key="1">
    <citation type="journal article" date="2018" name="Nat. Ecol. Evol.">
        <title>Shark genomes provide insights into elasmobranch evolution and the origin of vertebrates.</title>
        <authorList>
            <person name="Hara Y"/>
            <person name="Yamaguchi K"/>
            <person name="Onimaru K"/>
            <person name="Kadota M"/>
            <person name="Koyanagi M"/>
            <person name="Keeley SD"/>
            <person name="Tatsumi K"/>
            <person name="Tanaka K"/>
            <person name="Motone F"/>
            <person name="Kageyama Y"/>
            <person name="Nozu R"/>
            <person name="Adachi N"/>
            <person name="Nishimura O"/>
            <person name="Nakagawa R"/>
            <person name="Tanegashima C"/>
            <person name="Kiyatake I"/>
            <person name="Matsumoto R"/>
            <person name="Murakumo K"/>
            <person name="Nishida K"/>
            <person name="Terakita A"/>
            <person name="Kuratani S"/>
            <person name="Sato K"/>
            <person name="Hyodo S Kuraku.S."/>
        </authorList>
    </citation>
    <scope>NUCLEOTIDE SEQUENCE [LARGE SCALE GENOMIC DNA]</scope>
</reference>
<feature type="compositionally biased region" description="Acidic residues" evidence="1">
    <location>
        <begin position="502"/>
        <end position="527"/>
    </location>
</feature>
<proteinExistence type="predicted"/>
<dbReference type="Pfam" id="PF07093">
    <property type="entry name" value="SGT1"/>
    <property type="match status" value="1"/>
</dbReference>
<sequence>MEGLLEERRGEWPQDSVCYRLYPPGGQNPAGEGRAELEQRREGIVGRLALLCAGYIWHNEAFRLQCAPARGDVPAHIGGVTNFGDNVDDEWLIVYLIQQITKEFPDLVASVEDNDGAFLLIEAAEYLPKWLNPDTSANRVFFYRGELHIIPIPQNPEERSWLPASNPTIPQALNLLTTHSDKFLAAGPIRKAIWRRLQSYPEKIHADRHRAYCYVPAGIAAVLQHRPDLLAPAVQAFYLRDPIDLRACRPFKLFLPKTRVMTLVKFTKCLYAQLQQQHFMPDRRSGYTLPAQSDQHFKAHALGMKLAHGFEILCSKCLQSLPSSKTGSTISSDPLWEGFINSLKKNNYFRGELEGSSRYKELLQSAEIYFQNSVPRSKSSSALSPGEQVLQLLQTLSYSVEELQKEEDSLLPEDDDSWLDISPEELDQMLEEASGRKLLNSVRQEEELDYDLRDVTKSMKAFVSKVSSHEGAEIPQSSATSQVQFDVNSFTSALDRILGVESDELDSDDVDEEEDYDLVDSETESDSVEGKLEEGMSATETLGNIQDYMEQMDQELAGTHIGKSFTKAADEVGSDRPDVTEEGAGGESEADSEGNLKILPVDVDLNLVENLLESYSSQAGLAGPASNILQSMGIRLPDNQDK</sequence>
<dbReference type="PANTHER" id="PTHR13060">
    <property type="entry name" value="SGT1 PROTEIN HSGT1 SUPPRESSOR OF GCR2"/>
    <property type="match status" value="1"/>
</dbReference>
<dbReference type="EMBL" id="BFAA01011352">
    <property type="protein sequence ID" value="GCB76328.1"/>
    <property type="molecule type" value="Genomic_DNA"/>
</dbReference>
<dbReference type="PANTHER" id="PTHR13060:SF0">
    <property type="entry name" value="PROTEIN ECDYSONELESS HOMOLOG"/>
    <property type="match status" value="1"/>
</dbReference>
<protein>
    <submittedName>
        <fullName evidence="2">Uncharacterized protein</fullName>
    </submittedName>
</protein>
<name>A0A401PT96_SCYTO</name>
<evidence type="ECO:0000256" key="1">
    <source>
        <dbReference type="SAM" id="MobiDB-lite"/>
    </source>
</evidence>
<evidence type="ECO:0000313" key="2">
    <source>
        <dbReference type="EMBL" id="GCB76328.1"/>
    </source>
</evidence>
<dbReference type="OrthoDB" id="27237at2759"/>
<evidence type="ECO:0000313" key="3">
    <source>
        <dbReference type="Proteomes" id="UP000288216"/>
    </source>
</evidence>
<accession>A0A401PT96</accession>
<dbReference type="Proteomes" id="UP000288216">
    <property type="component" value="Unassembled WGS sequence"/>
</dbReference>
<feature type="compositionally biased region" description="Basic and acidic residues" evidence="1">
    <location>
        <begin position="568"/>
        <end position="579"/>
    </location>
</feature>